<dbReference type="InterPro" id="IPR041492">
    <property type="entry name" value="HAD_2"/>
</dbReference>
<evidence type="ECO:0000313" key="1">
    <source>
        <dbReference type="EMBL" id="OXM55700.1"/>
    </source>
</evidence>
<dbReference type="GO" id="GO:0005829">
    <property type="term" value="C:cytosol"/>
    <property type="evidence" value="ECO:0007669"/>
    <property type="project" value="TreeGrafter"/>
</dbReference>
<dbReference type="InterPro" id="IPR023198">
    <property type="entry name" value="PGP-like_dom2"/>
</dbReference>
<dbReference type="GO" id="GO:0006281">
    <property type="term" value="P:DNA repair"/>
    <property type="evidence" value="ECO:0007669"/>
    <property type="project" value="TreeGrafter"/>
</dbReference>
<keyword evidence="2" id="KW-1185">Reference proteome</keyword>
<dbReference type="InterPro" id="IPR023214">
    <property type="entry name" value="HAD_sf"/>
</dbReference>
<organism evidence="1 2">
    <name type="scientific">Amycolatopsis alba DSM 44262</name>
    <dbReference type="NCBI Taxonomy" id="1125972"/>
    <lineage>
        <taxon>Bacteria</taxon>
        <taxon>Bacillati</taxon>
        <taxon>Actinomycetota</taxon>
        <taxon>Actinomycetes</taxon>
        <taxon>Pseudonocardiales</taxon>
        <taxon>Pseudonocardiaceae</taxon>
        <taxon>Amycolatopsis</taxon>
    </lineage>
</organism>
<dbReference type="InterPro" id="IPR006439">
    <property type="entry name" value="HAD-SF_hydro_IA"/>
</dbReference>
<proteinExistence type="predicted"/>
<dbReference type="Gene3D" id="1.10.150.240">
    <property type="entry name" value="Putative phosphatase, domain 2"/>
    <property type="match status" value="1"/>
</dbReference>
<dbReference type="Pfam" id="PF13419">
    <property type="entry name" value="HAD_2"/>
    <property type="match status" value="1"/>
</dbReference>
<dbReference type="PANTHER" id="PTHR43434">
    <property type="entry name" value="PHOSPHOGLYCOLATE PHOSPHATASE"/>
    <property type="match status" value="1"/>
</dbReference>
<dbReference type="OrthoDB" id="4547358at2"/>
<name>A0A229S9Z8_AMYAL</name>
<protein>
    <submittedName>
        <fullName evidence="1">HAD family hydrolase</fullName>
    </submittedName>
</protein>
<dbReference type="InterPro" id="IPR036412">
    <property type="entry name" value="HAD-like_sf"/>
</dbReference>
<dbReference type="NCBIfam" id="TIGR01549">
    <property type="entry name" value="HAD-SF-IA-v1"/>
    <property type="match status" value="1"/>
</dbReference>
<dbReference type="Gene3D" id="3.40.50.1000">
    <property type="entry name" value="HAD superfamily/HAD-like"/>
    <property type="match status" value="1"/>
</dbReference>
<dbReference type="EMBL" id="NMQU01000002">
    <property type="protein sequence ID" value="OXM55700.1"/>
    <property type="molecule type" value="Genomic_DNA"/>
</dbReference>
<dbReference type="RefSeq" id="WP_020633374.1">
    <property type="nucleotide sequence ID" value="NZ_KB913032.1"/>
</dbReference>
<dbReference type="SUPFAM" id="SSF56784">
    <property type="entry name" value="HAD-like"/>
    <property type="match status" value="1"/>
</dbReference>
<comment type="caution">
    <text evidence="1">The sequence shown here is derived from an EMBL/GenBank/DDBJ whole genome shotgun (WGS) entry which is preliminary data.</text>
</comment>
<accession>A0A229S9Z8</accession>
<dbReference type="NCBIfam" id="TIGR01509">
    <property type="entry name" value="HAD-SF-IA-v3"/>
    <property type="match status" value="1"/>
</dbReference>
<reference evidence="1 2" key="1">
    <citation type="submission" date="2017-07" db="EMBL/GenBank/DDBJ databases">
        <title>Amycolatopsis alba DSM 44262 Genome sequencing and assembly.</title>
        <authorList>
            <person name="Kaur N."/>
            <person name="Mayilraj S."/>
        </authorList>
    </citation>
    <scope>NUCLEOTIDE SEQUENCE [LARGE SCALE GENOMIC DNA]</scope>
    <source>
        <strain evidence="1 2">DSM 44262</strain>
    </source>
</reference>
<dbReference type="PANTHER" id="PTHR43434:SF1">
    <property type="entry name" value="PHOSPHOGLYCOLATE PHOSPHATASE"/>
    <property type="match status" value="1"/>
</dbReference>
<dbReference type="Proteomes" id="UP000215563">
    <property type="component" value="Unassembled WGS sequence"/>
</dbReference>
<dbReference type="InterPro" id="IPR050155">
    <property type="entry name" value="HAD-like_hydrolase_sf"/>
</dbReference>
<keyword evidence="1" id="KW-0378">Hydrolase</keyword>
<evidence type="ECO:0000313" key="2">
    <source>
        <dbReference type="Proteomes" id="UP000215563"/>
    </source>
</evidence>
<dbReference type="GO" id="GO:0008967">
    <property type="term" value="F:phosphoglycolate phosphatase activity"/>
    <property type="evidence" value="ECO:0007669"/>
    <property type="project" value="TreeGrafter"/>
</dbReference>
<sequence length="220" mass="23110">MTGVEELLREKDHVFLDFDGPVCDVFAKLTASEVADRLKRLVGPDLPAEVSASADPFDVLRYAASCGPNTAHVVERQFSRFEGEAVAQVSPAPGVEEVLRGWVAKGYTVTIVSNNSVDAIRSFLTLHELTGQVRRISARTTSDPAHLKPHPTLLDAAVKALGTSPRQCVMVGDSAADVLAARAAGVASIALATTPAKRRTLAALDPDALVSALADSTLAG</sequence>
<gene>
    <name evidence="1" type="ORF">CFP75_00125</name>
</gene>
<dbReference type="AlphaFoldDB" id="A0A229S9Z8"/>